<evidence type="ECO:0000256" key="7">
    <source>
        <dbReference type="ARBA" id="ARBA00022962"/>
    </source>
</evidence>
<dbReference type="GO" id="GO:0005524">
    <property type="term" value="F:ATP binding"/>
    <property type="evidence" value="ECO:0007669"/>
    <property type="project" value="UniProtKB-KW"/>
</dbReference>
<dbReference type="Pfam" id="PF13507">
    <property type="entry name" value="GATase_5"/>
    <property type="match status" value="1"/>
</dbReference>
<keyword evidence="7 8" id="KW-0315">Glutamine amidotransferase</keyword>
<evidence type="ECO:0000256" key="2">
    <source>
        <dbReference type="ARBA" id="ARBA00022598"/>
    </source>
</evidence>
<comment type="catalytic activity">
    <reaction evidence="8">
        <text>L-glutamine + H2O = L-glutamate + NH4(+)</text>
        <dbReference type="Rhea" id="RHEA:15889"/>
        <dbReference type="ChEBI" id="CHEBI:15377"/>
        <dbReference type="ChEBI" id="CHEBI:28938"/>
        <dbReference type="ChEBI" id="CHEBI:29985"/>
        <dbReference type="ChEBI" id="CHEBI:58359"/>
        <dbReference type="EC" id="3.5.1.2"/>
    </reaction>
</comment>
<proteinExistence type="inferred from homology"/>
<dbReference type="PROSITE" id="PS51273">
    <property type="entry name" value="GATASE_TYPE_1"/>
    <property type="match status" value="1"/>
</dbReference>
<comment type="pathway">
    <text evidence="8">Purine metabolism; IMP biosynthesis via de novo pathway; 5-amino-1-(5-phospho-D-ribosyl)imidazole from N(2)-formyl-N(1)-(5-phospho-D-ribosyl)glycinamide: step 1/2.</text>
</comment>
<evidence type="ECO:0000256" key="6">
    <source>
        <dbReference type="ARBA" id="ARBA00022840"/>
    </source>
</evidence>
<keyword evidence="2 8" id="KW-0436">Ligase</keyword>
<dbReference type="PANTHER" id="PTHR47552">
    <property type="entry name" value="PHOSPHORIBOSYLFORMYLGLYCINAMIDINE SYNTHASE SUBUNIT PURQ"/>
    <property type="match status" value="1"/>
</dbReference>
<comment type="caution">
    <text evidence="9">The sequence shown here is derived from an EMBL/GenBank/DDBJ whole genome shotgun (WGS) entry which is preliminary data.</text>
</comment>
<dbReference type="InterPro" id="IPR010075">
    <property type="entry name" value="PRibForGlyAmidine_synth_PurQ"/>
</dbReference>
<evidence type="ECO:0000256" key="8">
    <source>
        <dbReference type="HAMAP-Rule" id="MF_00421"/>
    </source>
</evidence>
<comment type="catalytic activity">
    <reaction evidence="8">
        <text>N(2)-formyl-N(1)-(5-phospho-beta-D-ribosyl)glycinamide + L-glutamine + ATP + H2O = 2-formamido-N(1)-(5-O-phospho-beta-D-ribosyl)acetamidine + L-glutamate + ADP + phosphate + H(+)</text>
        <dbReference type="Rhea" id="RHEA:17129"/>
        <dbReference type="ChEBI" id="CHEBI:15377"/>
        <dbReference type="ChEBI" id="CHEBI:15378"/>
        <dbReference type="ChEBI" id="CHEBI:29985"/>
        <dbReference type="ChEBI" id="CHEBI:30616"/>
        <dbReference type="ChEBI" id="CHEBI:43474"/>
        <dbReference type="ChEBI" id="CHEBI:58359"/>
        <dbReference type="ChEBI" id="CHEBI:147286"/>
        <dbReference type="ChEBI" id="CHEBI:147287"/>
        <dbReference type="ChEBI" id="CHEBI:456216"/>
        <dbReference type="EC" id="6.3.5.3"/>
    </reaction>
</comment>
<dbReference type="SUPFAM" id="SSF52317">
    <property type="entry name" value="Class I glutamine amidotransferase-like"/>
    <property type="match status" value="1"/>
</dbReference>
<dbReference type="EC" id="6.3.5.3" evidence="8"/>
<dbReference type="SMART" id="SM01211">
    <property type="entry name" value="GATase_5"/>
    <property type="match status" value="1"/>
</dbReference>
<name>A0A7Y0Q372_9FIRM</name>
<organism evidence="9 10">
    <name type="scientific">Sulfobacillus harzensis</name>
    <dbReference type="NCBI Taxonomy" id="2729629"/>
    <lineage>
        <taxon>Bacteria</taxon>
        <taxon>Bacillati</taxon>
        <taxon>Bacillota</taxon>
        <taxon>Clostridia</taxon>
        <taxon>Eubacteriales</taxon>
        <taxon>Clostridiales Family XVII. Incertae Sedis</taxon>
        <taxon>Sulfobacillus</taxon>
    </lineage>
</organism>
<dbReference type="GO" id="GO:0006189">
    <property type="term" value="P:'de novo' IMP biosynthetic process"/>
    <property type="evidence" value="ECO:0007669"/>
    <property type="project" value="UniProtKB-UniRule"/>
</dbReference>
<reference evidence="9 10" key="1">
    <citation type="submission" date="2020-04" db="EMBL/GenBank/DDBJ databases">
        <authorList>
            <person name="Zhang R."/>
            <person name="Schippers A."/>
        </authorList>
    </citation>
    <scope>NUCLEOTIDE SEQUENCE [LARGE SCALE GENOMIC DNA]</scope>
    <source>
        <strain evidence="9 10">DSM 109850</strain>
    </source>
</reference>
<dbReference type="PIRSF" id="PIRSF001586">
    <property type="entry name" value="FGAM_synth_I"/>
    <property type="match status" value="1"/>
</dbReference>
<dbReference type="GO" id="GO:0005737">
    <property type="term" value="C:cytoplasm"/>
    <property type="evidence" value="ECO:0007669"/>
    <property type="project" value="UniProtKB-SubCell"/>
</dbReference>
<dbReference type="RefSeq" id="WP_169101613.1">
    <property type="nucleotide sequence ID" value="NZ_JABBVZ010000073.1"/>
</dbReference>
<dbReference type="UniPathway" id="UPA00074">
    <property type="reaction ID" value="UER00128"/>
</dbReference>
<keyword evidence="6 8" id="KW-0067">ATP-binding</keyword>
<dbReference type="EC" id="3.5.1.2" evidence="8"/>
<feature type="active site" evidence="8">
    <location>
        <position position="202"/>
    </location>
</feature>
<evidence type="ECO:0000256" key="4">
    <source>
        <dbReference type="ARBA" id="ARBA00022755"/>
    </source>
</evidence>
<keyword evidence="1 8" id="KW-0963">Cytoplasm</keyword>
<dbReference type="GO" id="GO:0004642">
    <property type="term" value="F:phosphoribosylformylglycinamidine synthase activity"/>
    <property type="evidence" value="ECO:0007669"/>
    <property type="project" value="UniProtKB-UniRule"/>
</dbReference>
<dbReference type="EMBL" id="JABBVZ010000073">
    <property type="protein sequence ID" value="NMP23928.1"/>
    <property type="molecule type" value="Genomic_DNA"/>
</dbReference>
<dbReference type="GO" id="GO:0004359">
    <property type="term" value="F:glutaminase activity"/>
    <property type="evidence" value="ECO:0007669"/>
    <property type="project" value="UniProtKB-EC"/>
</dbReference>
<dbReference type="NCBIfam" id="TIGR01737">
    <property type="entry name" value="FGAM_synth_I"/>
    <property type="match status" value="1"/>
</dbReference>
<dbReference type="Proteomes" id="UP000533476">
    <property type="component" value="Unassembled WGS sequence"/>
</dbReference>
<evidence type="ECO:0000313" key="10">
    <source>
        <dbReference type="Proteomes" id="UP000533476"/>
    </source>
</evidence>
<dbReference type="PANTHER" id="PTHR47552:SF1">
    <property type="entry name" value="PHOSPHORIBOSYLFORMYLGLYCINAMIDINE SYNTHASE SUBUNIT PURQ"/>
    <property type="match status" value="1"/>
</dbReference>
<dbReference type="AlphaFoldDB" id="A0A7Y0Q372"/>
<keyword evidence="5 8" id="KW-0378">Hydrolase</keyword>
<evidence type="ECO:0000256" key="1">
    <source>
        <dbReference type="ARBA" id="ARBA00022490"/>
    </source>
</evidence>
<dbReference type="Gene3D" id="3.40.50.880">
    <property type="match status" value="1"/>
</dbReference>
<gene>
    <name evidence="8 9" type="primary">purQ</name>
    <name evidence="9" type="ORF">HIJ39_16465</name>
</gene>
<keyword evidence="10" id="KW-1185">Reference proteome</keyword>
<keyword evidence="3 8" id="KW-0547">Nucleotide-binding</keyword>
<dbReference type="NCBIfam" id="NF002957">
    <property type="entry name" value="PRK03619.1"/>
    <property type="match status" value="1"/>
</dbReference>
<accession>A0A7Y0Q372</accession>
<comment type="function">
    <text evidence="8">Part of the phosphoribosylformylglycinamidine synthase complex involved in the purines biosynthetic pathway. Catalyzes the ATP-dependent conversion of formylglycinamide ribonucleotide (FGAR) and glutamine to yield formylglycinamidine ribonucleotide (FGAM) and glutamate. The FGAM synthase complex is composed of three subunits. PurQ produces an ammonia molecule by converting glutamine to glutamate. PurL transfers the ammonia molecule to FGAR to form FGAM in an ATP-dependent manner. PurS interacts with PurQ and PurL and is thought to assist in the transfer of the ammonia molecule from PurQ to PurL.</text>
</comment>
<evidence type="ECO:0000256" key="3">
    <source>
        <dbReference type="ARBA" id="ARBA00022741"/>
    </source>
</evidence>
<dbReference type="HAMAP" id="MF_00421">
    <property type="entry name" value="PurQ"/>
    <property type="match status" value="1"/>
</dbReference>
<sequence>MRVAVVTFPGSNCDMDTVKALTTLGVEARTVDHRQDHLGDIDAAIIPGGFSYGDYLRSGALAAKAPVILALKQAIEASQLPVLGICNGFQILTEAGLLPGVLRPNRHGEFRCDFQTLRVVTESPYFPGLAVGDVLKMPIAHGEGAYYTPPGTLEDLFRSGAAWLQYVDTDGQLNALANPNGSVANLAGVMKGSVAALMPHPERAMHQYLGSQDGRRFLSSWLEGIRQEVGHASV</sequence>
<feature type="active site" description="Nucleophile" evidence="8">
    <location>
        <position position="86"/>
    </location>
</feature>
<comment type="subunit">
    <text evidence="8">Part of the FGAM synthase complex composed of 1 PurL, 1 PurQ and 2 PurS subunits.</text>
</comment>
<evidence type="ECO:0000313" key="9">
    <source>
        <dbReference type="EMBL" id="NMP23928.1"/>
    </source>
</evidence>
<feature type="active site" evidence="8">
    <location>
        <position position="200"/>
    </location>
</feature>
<protein>
    <recommendedName>
        <fullName evidence="8">Phosphoribosylformylglycinamidine synthase subunit PurQ</fullName>
        <shortName evidence="8">FGAM synthase</shortName>
        <ecNumber evidence="8">6.3.5.3</ecNumber>
    </recommendedName>
    <alternativeName>
        <fullName evidence="8">Formylglycinamide ribonucleotide amidotransferase subunit I</fullName>
        <shortName evidence="8">FGAR amidotransferase I</shortName>
        <shortName evidence="8">FGAR-AT I</shortName>
    </alternativeName>
    <alternativeName>
        <fullName evidence="8">Glutaminase PurQ</fullName>
        <ecNumber evidence="8">3.5.1.2</ecNumber>
    </alternativeName>
    <alternativeName>
        <fullName evidence="8">Phosphoribosylformylglycinamidine synthase subunit I</fullName>
    </alternativeName>
</protein>
<comment type="subcellular location">
    <subcellularLocation>
        <location evidence="8">Cytoplasm</location>
    </subcellularLocation>
</comment>
<keyword evidence="4 8" id="KW-0658">Purine biosynthesis</keyword>
<evidence type="ECO:0000256" key="5">
    <source>
        <dbReference type="ARBA" id="ARBA00022801"/>
    </source>
</evidence>
<dbReference type="InterPro" id="IPR029062">
    <property type="entry name" value="Class_I_gatase-like"/>
</dbReference>